<dbReference type="RefSeq" id="WP_313823858.1">
    <property type="nucleotide sequence ID" value="NZ_JBDXMX010000020.1"/>
</dbReference>
<evidence type="ECO:0000256" key="4">
    <source>
        <dbReference type="ARBA" id="ARBA00022840"/>
    </source>
</evidence>
<keyword evidence="7" id="KW-1185">Reference proteome</keyword>
<dbReference type="PROSITE" id="PS50893">
    <property type="entry name" value="ABC_TRANSPORTER_2"/>
    <property type="match status" value="1"/>
</dbReference>
<comment type="caution">
    <text evidence="6">The sequence shown here is derived from an EMBL/GenBank/DDBJ whole genome shotgun (WGS) entry which is preliminary data.</text>
</comment>
<evidence type="ECO:0000313" key="6">
    <source>
        <dbReference type="EMBL" id="MEO9249357.1"/>
    </source>
</evidence>
<organism evidence="6 7">
    <name type="scientific">Citricoccus nitrophenolicus</name>
    <dbReference type="NCBI Taxonomy" id="863575"/>
    <lineage>
        <taxon>Bacteria</taxon>
        <taxon>Bacillati</taxon>
        <taxon>Actinomycetota</taxon>
        <taxon>Actinomycetes</taxon>
        <taxon>Micrococcales</taxon>
        <taxon>Micrococcaceae</taxon>
        <taxon>Citricoccus</taxon>
    </lineage>
</organism>
<gene>
    <name evidence="6" type="ORF">ABDK96_16910</name>
</gene>
<sequence>MNLRADPGRITGLLGPNGSGKSTTLKCLLGLCRADAGQALIHGKAYAAHPNPSSVVGAVLDSLTTDPTMRGRDHLRVYAAMGGHPSTRVEDCIKALGMRDYAHRRVGGWSTGMRQRLSLATALLGDPRVVILDEPTNGLDPDGIHWVREALQDMSSRGNTVVVSSHVLAEFEHVLDDVTILRGGRTAASGSLAELRRRTGADTLEEIYRATMERAAA</sequence>
<dbReference type="PANTHER" id="PTHR43335:SF4">
    <property type="entry name" value="ABC TRANSPORTER, ATP-BINDING PROTEIN"/>
    <property type="match status" value="1"/>
</dbReference>
<proteinExistence type="inferred from homology"/>
<dbReference type="PANTHER" id="PTHR43335">
    <property type="entry name" value="ABC TRANSPORTER, ATP-BINDING PROTEIN"/>
    <property type="match status" value="1"/>
</dbReference>
<feature type="domain" description="ABC transporter" evidence="5">
    <location>
        <begin position="1"/>
        <end position="208"/>
    </location>
</feature>
<dbReference type="Pfam" id="PF00005">
    <property type="entry name" value="ABC_tran"/>
    <property type="match status" value="1"/>
</dbReference>
<dbReference type="EMBL" id="JBDXMX010000020">
    <property type="protein sequence ID" value="MEO9249357.1"/>
    <property type="molecule type" value="Genomic_DNA"/>
</dbReference>
<name>A0ABV0IP77_9MICC</name>
<dbReference type="SMART" id="SM00382">
    <property type="entry name" value="AAA"/>
    <property type="match status" value="1"/>
</dbReference>
<dbReference type="InterPro" id="IPR003439">
    <property type="entry name" value="ABC_transporter-like_ATP-bd"/>
</dbReference>
<comment type="similarity">
    <text evidence="1">Belongs to the ABC transporter superfamily.</text>
</comment>
<reference evidence="6 7" key="1">
    <citation type="submission" date="2024-05" db="EMBL/GenBank/DDBJ databases">
        <authorList>
            <person name="Yi C."/>
        </authorList>
    </citation>
    <scope>NUCLEOTIDE SEQUENCE [LARGE SCALE GENOMIC DNA]</scope>
    <source>
        <strain evidence="6 7">XS13</strain>
    </source>
</reference>
<dbReference type="SUPFAM" id="SSF52540">
    <property type="entry name" value="P-loop containing nucleoside triphosphate hydrolases"/>
    <property type="match status" value="1"/>
</dbReference>
<keyword evidence="3" id="KW-0547">Nucleotide-binding</keyword>
<dbReference type="InterPro" id="IPR027417">
    <property type="entry name" value="P-loop_NTPase"/>
</dbReference>
<evidence type="ECO:0000259" key="5">
    <source>
        <dbReference type="PROSITE" id="PS50893"/>
    </source>
</evidence>
<keyword evidence="4 6" id="KW-0067">ATP-binding</keyword>
<evidence type="ECO:0000313" key="7">
    <source>
        <dbReference type="Proteomes" id="UP001484097"/>
    </source>
</evidence>
<dbReference type="GO" id="GO:0005524">
    <property type="term" value="F:ATP binding"/>
    <property type="evidence" value="ECO:0007669"/>
    <property type="project" value="UniProtKB-KW"/>
</dbReference>
<dbReference type="InterPro" id="IPR003593">
    <property type="entry name" value="AAA+_ATPase"/>
</dbReference>
<protein>
    <submittedName>
        <fullName evidence="6">ATP-binding cassette domain-containing protein</fullName>
    </submittedName>
</protein>
<keyword evidence="2" id="KW-0813">Transport</keyword>
<dbReference type="Proteomes" id="UP001484097">
    <property type="component" value="Unassembled WGS sequence"/>
</dbReference>
<dbReference type="Gene3D" id="3.40.50.300">
    <property type="entry name" value="P-loop containing nucleotide triphosphate hydrolases"/>
    <property type="match status" value="1"/>
</dbReference>
<evidence type="ECO:0000256" key="1">
    <source>
        <dbReference type="ARBA" id="ARBA00005417"/>
    </source>
</evidence>
<accession>A0ABV0IP77</accession>
<evidence type="ECO:0000256" key="3">
    <source>
        <dbReference type="ARBA" id="ARBA00022741"/>
    </source>
</evidence>
<evidence type="ECO:0000256" key="2">
    <source>
        <dbReference type="ARBA" id="ARBA00022448"/>
    </source>
</evidence>